<evidence type="ECO:0000313" key="9">
    <source>
        <dbReference type="EMBL" id="PZX61478.1"/>
    </source>
</evidence>
<dbReference type="Pfam" id="PF02687">
    <property type="entry name" value="FtsX"/>
    <property type="match status" value="2"/>
</dbReference>
<comment type="subcellular location">
    <subcellularLocation>
        <location evidence="1">Cell membrane</location>
        <topology evidence="1">Multi-pass membrane protein</topology>
    </subcellularLocation>
</comment>
<name>A0A2W7RKY7_9BACT</name>
<reference evidence="9 10" key="1">
    <citation type="submission" date="2018-06" db="EMBL/GenBank/DDBJ databases">
        <title>Genomic Encyclopedia of Archaeal and Bacterial Type Strains, Phase II (KMG-II): from individual species to whole genera.</title>
        <authorList>
            <person name="Goeker M."/>
        </authorList>
    </citation>
    <scope>NUCLEOTIDE SEQUENCE [LARGE SCALE GENOMIC DNA]</scope>
    <source>
        <strain evidence="9 10">DSM 23241</strain>
    </source>
</reference>
<keyword evidence="2" id="KW-1003">Cell membrane</keyword>
<organism evidence="9 10">
    <name type="scientific">Hydrotalea sandarakina</name>
    <dbReference type="NCBI Taxonomy" id="1004304"/>
    <lineage>
        <taxon>Bacteria</taxon>
        <taxon>Pseudomonadati</taxon>
        <taxon>Bacteroidota</taxon>
        <taxon>Chitinophagia</taxon>
        <taxon>Chitinophagales</taxon>
        <taxon>Chitinophagaceae</taxon>
        <taxon>Hydrotalea</taxon>
    </lineage>
</organism>
<evidence type="ECO:0000259" key="7">
    <source>
        <dbReference type="Pfam" id="PF02687"/>
    </source>
</evidence>
<dbReference type="EMBL" id="QKZV01000007">
    <property type="protein sequence ID" value="PZX61478.1"/>
    <property type="molecule type" value="Genomic_DNA"/>
</dbReference>
<feature type="transmembrane region" description="Helical" evidence="6">
    <location>
        <begin position="432"/>
        <end position="453"/>
    </location>
</feature>
<feature type="transmembrane region" description="Helical" evidence="6">
    <location>
        <begin position="811"/>
        <end position="833"/>
    </location>
</feature>
<accession>A0A2W7RKY7</accession>
<feature type="transmembrane region" description="Helical" evidence="6">
    <location>
        <begin position="266"/>
        <end position="290"/>
    </location>
</feature>
<evidence type="ECO:0000256" key="5">
    <source>
        <dbReference type="ARBA" id="ARBA00023136"/>
    </source>
</evidence>
<keyword evidence="5 6" id="KW-0472">Membrane</keyword>
<dbReference type="InterPro" id="IPR038766">
    <property type="entry name" value="Membrane_comp_ABC_pdt"/>
</dbReference>
<evidence type="ECO:0000256" key="4">
    <source>
        <dbReference type="ARBA" id="ARBA00022989"/>
    </source>
</evidence>
<dbReference type="InterPro" id="IPR003838">
    <property type="entry name" value="ABC3_permease_C"/>
</dbReference>
<dbReference type="Proteomes" id="UP000249720">
    <property type="component" value="Unassembled WGS sequence"/>
</dbReference>
<dbReference type="Pfam" id="PF12704">
    <property type="entry name" value="MacB_PCD"/>
    <property type="match status" value="1"/>
</dbReference>
<dbReference type="PANTHER" id="PTHR30287">
    <property type="entry name" value="MEMBRANE COMPONENT OF PREDICTED ABC SUPERFAMILY METABOLITE UPTAKE TRANSPORTER"/>
    <property type="match status" value="1"/>
</dbReference>
<feature type="transmembrane region" description="Helical" evidence="6">
    <location>
        <begin position="778"/>
        <end position="805"/>
    </location>
</feature>
<sequence>METSFKNKVSVGWLFKMAWRDSRRSRSRLFLFVLSVITGIAALVAIYSLSNNLNTAINTQAAELLGADIRITTNQPPNKAVQHIIDSLNNESQHAEQRSFASMVVFKKNGGSRLVQVKALQGNYPFYGSLETDPLNAAISFRSQQAALVDATLMLQYNANVGDTIQVGNLNFVIAGKLLNAPGQTGFVTTIAPVVYIPLSYLSETGLLQKGSRVSYQYYFNPIQKQTIDEWVKKHRDFFEKNDANIDSVATQKESTSRYFADLTRFLSLVGFIALILGCMGVASAVNVYIKEKVNSIAVLRCLGVTSYQAFAIYFIQIMMAALLGAILGGLLGIGIQQLLPAVLKNFLPVNVSTAVSWKAVGQGIVIGLIMAILFTFLPLMAIRKISPLLAVRMDFEAKTKQSGSANSIIYVLIALFIWAFAHIQMKNTVQAVQFTIGIGVALLLLSWVARLLRFFVRRFFPTNSSYVVRQALANLYRPNNQTTLLMISIGLGTAFISILMLLQTVLLHRMQITAATNQPNMVLFDVQQDQKSGIDSLAKQVNVPYNNWVPIVNVRISALNGLSANRALSDTNQQVSKWLFRREYRVTYRDTLTNTEKIESGKWEGTYNGTGLPHISMEGNYAKRNGVKLGDTLTFNVQGLLVPTIVGSFRKVDWGNLQTNFLVVFPNHVLESAPQFWVLLTHIQNKHQSALFQQKVLNQFPNVSIIDLAMVLQILDSLLHKIAFVIQFMAGLSICTGIIVFVASVYISKYQRIREVVLLRTLGASSKQIFFINALEYFFLGFLAALTGIILGVIATWLLAVYIFETNFTIQFFPLALLILIICFVTVAIGLLNTRGILKQSPLAVLRNDVL</sequence>
<evidence type="ECO:0000313" key="10">
    <source>
        <dbReference type="Proteomes" id="UP000249720"/>
    </source>
</evidence>
<feature type="domain" description="MacB-like periplasmic core" evidence="8">
    <location>
        <begin position="30"/>
        <end position="211"/>
    </location>
</feature>
<feature type="transmembrane region" description="Helical" evidence="6">
    <location>
        <begin position="29"/>
        <end position="49"/>
    </location>
</feature>
<feature type="transmembrane region" description="Helical" evidence="6">
    <location>
        <begin position="485"/>
        <end position="508"/>
    </location>
</feature>
<dbReference type="PANTHER" id="PTHR30287:SF1">
    <property type="entry name" value="INNER MEMBRANE PROTEIN"/>
    <property type="match status" value="1"/>
</dbReference>
<feature type="transmembrane region" description="Helical" evidence="6">
    <location>
        <begin position="404"/>
        <end position="426"/>
    </location>
</feature>
<dbReference type="GO" id="GO:0005886">
    <property type="term" value="C:plasma membrane"/>
    <property type="evidence" value="ECO:0007669"/>
    <property type="project" value="UniProtKB-SubCell"/>
</dbReference>
<protein>
    <submittedName>
        <fullName evidence="9">Putative ABC transport system permease protein</fullName>
    </submittedName>
</protein>
<dbReference type="RefSeq" id="WP_111296417.1">
    <property type="nucleotide sequence ID" value="NZ_QKZV01000007.1"/>
</dbReference>
<keyword evidence="10" id="KW-1185">Reference proteome</keyword>
<evidence type="ECO:0000256" key="2">
    <source>
        <dbReference type="ARBA" id="ARBA00022475"/>
    </source>
</evidence>
<keyword evidence="3 6" id="KW-0812">Transmembrane</keyword>
<feature type="transmembrane region" description="Helical" evidence="6">
    <location>
        <begin position="723"/>
        <end position="748"/>
    </location>
</feature>
<evidence type="ECO:0000259" key="8">
    <source>
        <dbReference type="Pfam" id="PF12704"/>
    </source>
</evidence>
<dbReference type="OrthoDB" id="9775544at2"/>
<feature type="domain" description="ABC3 transporter permease C-terminal" evidence="7">
    <location>
        <begin position="729"/>
        <end position="843"/>
    </location>
</feature>
<evidence type="ECO:0000256" key="6">
    <source>
        <dbReference type="SAM" id="Phobius"/>
    </source>
</evidence>
<comment type="caution">
    <text evidence="9">The sequence shown here is derived from an EMBL/GenBank/DDBJ whole genome shotgun (WGS) entry which is preliminary data.</text>
</comment>
<dbReference type="AlphaFoldDB" id="A0A2W7RKY7"/>
<evidence type="ECO:0000256" key="1">
    <source>
        <dbReference type="ARBA" id="ARBA00004651"/>
    </source>
</evidence>
<feature type="transmembrane region" description="Helical" evidence="6">
    <location>
        <begin position="360"/>
        <end position="383"/>
    </location>
</feature>
<gene>
    <name evidence="9" type="ORF">LX80_02208</name>
</gene>
<proteinExistence type="predicted"/>
<dbReference type="InterPro" id="IPR025857">
    <property type="entry name" value="MacB_PCD"/>
</dbReference>
<feature type="domain" description="ABC3 transporter permease C-terminal" evidence="7">
    <location>
        <begin position="269"/>
        <end position="388"/>
    </location>
</feature>
<evidence type="ECO:0000256" key="3">
    <source>
        <dbReference type="ARBA" id="ARBA00022692"/>
    </source>
</evidence>
<keyword evidence="4 6" id="KW-1133">Transmembrane helix</keyword>
<feature type="transmembrane region" description="Helical" evidence="6">
    <location>
        <begin position="311"/>
        <end position="340"/>
    </location>
</feature>